<dbReference type="RefSeq" id="WP_237654007.1">
    <property type="nucleotide sequence ID" value="NZ_CP076250.1"/>
</dbReference>
<organism evidence="2 3">
    <name type="scientific">Xanthomonas graminis pv. poae</name>
    <dbReference type="NCBI Taxonomy" id="227946"/>
    <lineage>
        <taxon>Bacteria</taxon>
        <taxon>Pseudomonadati</taxon>
        <taxon>Pseudomonadota</taxon>
        <taxon>Gammaproteobacteria</taxon>
        <taxon>Lysobacterales</taxon>
        <taxon>Lysobacteraceae</taxon>
        <taxon>Xanthomonas</taxon>
        <taxon>Xanthomonas translucens group</taxon>
        <taxon>Xanthomonas graminis</taxon>
    </lineage>
</organism>
<evidence type="ECO:0000313" key="2">
    <source>
        <dbReference type="EMBL" id="CTP91997.1"/>
    </source>
</evidence>
<feature type="chain" id="PRO_5005493666" description="Secreted protein" evidence="1">
    <location>
        <begin position="25"/>
        <end position="163"/>
    </location>
</feature>
<proteinExistence type="predicted"/>
<feature type="signal peptide" evidence="1">
    <location>
        <begin position="1"/>
        <end position="24"/>
    </location>
</feature>
<gene>
    <name evidence="2" type="ORF">XTPLMG728_3088</name>
</gene>
<dbReference type="AlphaFoldDB" id="A0A0K3A419"/>
<evidence type="ECO:0000256" key="1">
    <source>
        <dbReference type="SAM" id="SignalP"/>
    </source>
</evidence>
<protein>
    <recommendedName>
        <fullName evidence="4">Secreted protein</fullName>
    </recommendedName>
</protein>
<dbReference type="EMBL" id="CXOK01000111">
    <property type="protein sequence ID" value="CTP91997.1"/>
    <property type="molecule type" value="Genomic_DNA"/>
</dbReference>
<evidence type="ECO:0008006" key="4">
    <source>
        <dbReference type="Google" id="ProtNLM"/>
    </source>
</evidence>
<name>A0A0K3A419_9XANT</name>
<dbReference type="PROSITE" id="PS51257">
    <property type="entry name" value="PROKAR_LIPOPROTEIN"/>
    <property type="match status" value="1"/>
</dbReference>
<accession>A0A0K3A419</accession>
<sequence length="163" mass="17473">MKTKFFQCLFLTLTLTTGCASVSAGGKDAASAGVSLCEQSRGWGSSTSSPASQVAPQVVEDSSGRSYHFDLDGRGGGIRSLDATCGWGSYAECEIKVLQADGATYQFSELSTFGLWESRGSLYLLYRIVAPKDDTAARKRRVVKVSNPPTEVCNEIGDYSKIM</sequence>
<evidence type="ECO:0000313" key="3">
    <source>
        <dbReference type="Proteomes" id="UP000041247"/>
    </source>
</evidence>
<dbReference type="Proteomes" id="UP000041247">
    <property type="component" value="Unassembled WGS sequence"/>
</dbReference>
<reference evidence="2 3" key="1">
    <citation type="submission" date="2015-07" db="EMBL/GenBank/DDBJ databases">
        <authorList>
            <person name="Noorani M."/>
        </authorList>
    </citation>
    <scope>NUCLEOTIDE SEQUENCE [LARGE SCALE GENOMIC DNA]</scope>
    <source>
        <strain evidence="2">LMG728</strain>
    </source>
</reference>
<keyword evidence="1" id="KW-0732">Signal</keyword>